<dbReference type="RefSeq" id="WP_055095807.1">
    <property type="nucleotide sequence ID" value="NZ_JRLF01000012.1"/>
</dbReference>
<evidence type="ECO:0000256" key="1">
    <source>
        <dbReference type="SAM" id="SignalP"/>
    </source>
</evidence>
<keyword evidence="1" id="KW-0732">Signal</keyword>
<dbReference type="AlphaFoldDB" id="A0A0Q1BFP9"/>
<proteinExistence type="predicted"/>
<gene>
    <name evidence="2" type="ORF">RC62_1063</name>
</gene>
<feature type="chain" id="PRO_5006188640" evidence="1">
    <location>
        <begin position="23"/>
        <end position="307"/>
    </location>
</feature>
<name>A0A0Q1BFP9_9FLAO</name>
<comment type="caution">
    <text evidence="2">The sequence shown here is derived from an EMBL/GenBank/DDBJ whole genome shotgun (WGS) entry which is preliminary data.</text>
</comment>
<feature type="signal peptide" evidence="1">
    <location>
        <begin position="1"/>
        <end position="22"/>
    </location>
</feature>
<dbReference type="STRING" id="362413.RC62_1063"/>
<evidence type="ECO:0000313" key="2">
    <source>
        <dbReference type="EMBL" id="KQB39382.1"/>
    </source>
</evidence>
<organism evidence="2 3">
    <name type="scientific">Flavobacterium aquidurense</name>
    <dbReference type="NCBI Taxonomy" id="362413"/>
    <lineage>
        <taxon>Bacteria</taxon>
        <taxon>Pseudomonadati</taxon>
        <taxon>Bacteroidota</taxon>
        <taxon>Flavobacteriia</taxon>
        <taxon>Flavobacteriales</taxon>
        <taxon>Flavobacteriaceae</taxon>
        <taxon>Flavobacterium</taxon>
    </lineage>
</organism>
<dbReference type="Proteomes" id="UP000050443">
    <property type="component" value="Unassembled WGS sequence"/>
</dbReference>
<protein>
    <submittedName>
        <fullName evidence="2">Uncharacterized protein</fullName>
    </submittedName>
</protein>
<dbReference type="PATRIC" id="fig|362413.3.peg.1036"/>
<dbReference type="EMBL" id="JRLF01000012">
    <property type="protein sequence ID" value="KQB39382.1"/>
    <property type="molecule type" value="Genomic_DNA"/>
</dbReference>
<evidence type="ECO:0000313" key="3">
    <source>
        <dbReference type="Proteomes" id="UP000050443"/>
    </source>
</evidence>
<dbReference type="OrthoDB" id="9808753at2"/>
<sequence>MKLNISLIAITIALLSGVNVKAQTLNPTFLIKDSGAADIFKGGYTFSYTTAGSPFNGSLISFGGAGNNYDCQINSDYLKNRISFRTKNGDTNPGVWNPWNEIPTTLGNNNFAGNQNIAGSVGIGTTSLTSPLTVGEYHGIKLSVGGTNWVSKNILQTSWVSGIGDFTEINVVGQFANNASIRLIENGNVGIGVVNPDSKLTVAGNIHAREVKVTVKAGEVPDYVFTNNYKLKSLQEVEKYIKENNHLPEIPSAQEMEKNGLMLAEMNLSLLKKIEELTLHAIEQQKKVDQLIKIVEKQNDRLNSLEK</sequence>
<reference evidence="2 3" key="1">
    <citation type="submission" date="2014-09" db="EMBL/GenBank/DDBJ databases">
        <title>Genome sequence of Flavobacterium aquidurense RC62.</title>
        <authorList>
            <person name="Kim J.F."/>
            <person name="Kwak M.-J."/>
        </authorList>
    </citation>
    <scope>NUCLEOTIDE SEQUENCE [LARGE SCALE GENOMIC DNA]</scope>
    <source>
        <strain evidence="2 3">RC62</strain>
    </source>
</reference>
<accession>A0A0Q1BFP9</accession>